<organism evidence="3">
    <name type="scientific">marine metagenome</name>
    <dbReference type="NCBI Taxonomy" id="408172"/>
    <lineage>
        <taxon>unclassified sequences</taxon>
        <taxon>metagenomes</taxon>
        <taxon>ecological metagenomes</taxon>
    </lineage>
</organism>
<dbReference type="InterPro" id="IPR029068">
    <property type="entry name" value="Glyas_Bleomycin-R_OHBP_Dase"/>
</dbReference>
<dbReference type="InterPro" id="IPR037523">
    <property type="entry name" value="VOC_core"/>
</dbReference>
<accession>A0A382AFV3</accession>
<evidence type="ECO:0000256" key="1">
    <source>
        <dbReference type="ARBA" id="ARBA00022723"/>
    </source>
</evidence>
<protein>
    <recommendedName>
        <fullName evidence="2">VOC domain-containing protein</fullName>
    </recommendedName>
</protein>
<sequence>MEKLRHVAMSVTDPEASAEFYATAFGMKRVGETDSELASGVYMSDGTVSLALLKYKDDRWAGERYGKDFVGVHHVGFWVDDLDDAEARATAAGAKYFADLPIDKESLYYEKKYQDPDGIIFDLTPNGWVGTER</sequence>
<dbReference type="InterPro" id="IPR004360">
    <property type="entry name" value="Glyas_Fos-R_dOase_dom"/>
</dbReference>
<dbReference type="Gene3D" id="3.10.180.10">
    <property type="entry name" value="2,3-Dihydroxybiphenyl 1,2-Dioxygenase, domain 1"/>
    <property type="match status" value="1"/>
</dbReference>
<dbReference type="GO" id="GO:0004493">
    <property type="term" value="F:methylmalonyl-CoA epimerase activity"/>
    <property type="evidence" value="ECO:0007669"/>
    <property type="project" value="TreeGrafter"/>
</dbReference>
<dbReference type="GO" id="GO:0046491">
    <property type="term" value="P:L-methylmalonyl-CoA metabolic process"/>
    <property type="evidence" value="ECO:0007669"/>
    <property type="project" value="TreeGrafter"/>
</dbReference>
<dbReference type="InterPro" id="IPR051785">
    <property type="entry name" value="MMCE/EMCE_epimerase"/>
</dbReference>
<proteinExistence type="predicted"/>
<feature type="domain" description="VOC" evidence="2">
    <location>
        <begin position="3"/>
        <end position="126"/>
    </location>
</feature>
<name>A0A382AFV3_9ZZZZ</name>
<dbReference type="PANTHER" id="PTHR43048:SF3">
    <property type="entry name" value="METHYLMALONYL-COA EPIMERASE, MITOCHONDRIAL"/>
    <property type="match status" value="1"/>
</dbReference>
<evidence type="ECO:0000313" key="3">
    <source>
        <dbReference type="EMBL" id="SVB00455.1"/>
    </source>
</evidence>
<evidence type="ECO:0000259" key="2">
    <source>
        <dbReference type="PROSITE" id="PS51819"/>
    </source>
</evidence>
<reference evidence="3" key="1">
    <citation type="submission" date="2018-05" db="EMBL/GenBank/DDBJ databases">
        <authorList>
            <person name="Lanie J.A."/>
            <person name="Ng W.-L."/>
            <person name="Kazmierczak K.M."/>
            <person name="Andrzejewski T.M."/>
            <person name="Davidsen T.M."/>
            <person name="Wayne K.J."/>
            <person name="Tettelin H."/>
            <person name="Glass J.I."/>
            <person name="Rusch D."/>
            <person name="Podicherti R."/>
            <person name="Tsui H.-C.T."/>
            <person name="Winkler M.E."/>
        </authorList>
    </citation>
    <scope>NUCLEOTIDE SEQUENCE</scope>
</reference>
<dbReference type="GO" id="GO:0046872">
    <property type="term" value="F:metal ion binding"/>
    <property type="evidence" value="ECO:0007669"/>
    <property type="project" value="UniProtKB-KW"/>
</dbReference>
<keyword evidence="1" id="KW-0479">Metal-binding</keyword>
<dbReference type="SUPFAM" id="SSF54593">
    <property type="entry name" value="Glyoxalase/Bleomycin resistance protein/Dihydroxybiphenyl dioxygenase"/>
    <property type="match status" value="1"/>
</dbReference>
<dbReference type="PROSITE" id="PS51819">
    <property type="entry name" value="VOC"/>
    <property type="match status" value="1"/>
</dbReference>
<dbReference type="Pfam" id="PF00903">
    <property type="entry name" value="Glyoxalase"/>
    <property type="match status" value="1"/>
</dbReference>
<dbReference type="EMBL" id="UINC01025242">
    <property type="protein sequence ID" value="SVB00455.1"/>
    <property type="molecule type" value="Genomic_DNA"/>
</dbReference>
<dbReference type="CDD" id="cd06587">
    <property type="entry name" value="VOC"/>
    <property type="match status" value="1"/>
</dbReference>
<dbReference type="AlphaFoldDB" id="A0A382AFV3"/>
<dbReference type="PANTHER" id="PTHR43048">
    <property type="entry name" value="METHYLMALONYL-COA EPIMERASE"/>
    <property type="match status" value="1"/>
</dbReference>
<gene>
    <name evidence="3" type="ORF">METZ01_LOCUS153309</name>
</gene>